<protein>
    <submittedName>
        <fullName evidence="1">Uncharacterized protein</fullName>
    </submittedName>
</protein>
<comment type="caution">
    <text evidence="1">The sequence shown here is derived from an EMBL/GenBank/DDBJ whole genome shotgun (WGS) entry which is preliminary data.</text>
</comment>
<sequence>MRATSASSRIKPLSIAFKASLAFSGSKDGFINGSHFGMTYLSVSHPLQQYLTATRPWGKILRLVGSHGQLRRPPRRTVYFKPALICR</sequence>
<proteinExistence type="predicted"/>
<dbReference type="Proteomes" id="UP001152320">
    <property type="component" value="Chromosome 20"/>
</dbReference>
<evidence type="ECO:0000313" key="2">
    <source>
        <dbReference type="Proteomes" id="UP001152320"/>
    </source>
</evidence>
<dbReference type="EMBL" id="JAIZAY010000020">
    <property type="protein sequence ID" value="KAJ8022816.1"/>
    <property type="molecule type" value="Genomic_DNA"/>
</dbReference>
<organism evidence="1 2">
    <name type="scientific">Holothuria leucospilota</name>
    <name type="common">Black long sea cucumber</name>
    <name type="synonym">Mertensiothuria leucospilota</name>
    <dbReference type="NCBI Taxonomy" id="206669"/>
    <lineage>
        <taxon>Eukaryota</taxon>
        <taxon>Metazoa</taxon>
        <taxon>Echinodermata</taxon>
        <taxon>Eleutherozoa</taxon>
        <taxon>Echinozoa</taxon>
        <taxon>Holothuroidea</taxon>
        <taxon>Aspidochirotacea</taxon>
        <taxon>Aspidochirotida</taxon>
        <taxon>Holothuriidae</taxon>
        <taxon>Holothuria</taxon>
    </lineage>
</organism>
<accession>A0A9Q0YPI1</accession>
<evidence type="ECO:0000313" key="1">
    <source>
        <dbReference type="EMBL" id="KAJ8022816.1"/>
    </source>
</evidence>
<gene>
    <name evidence="1" type="ORF">HOLleu_37816</name>
</gene>
<reference evidence="1" key="1">
    <citation type="submission" date="2021-10" db="EMBL/GenBank/DDBJ databases">
        <title>Tropical sea cucumber genome reveals ecological adaptation and Cuvierian tubules defense mechanism.</title>
        <authorList>
            <person name="Chen T."/>
        </authorList>
    </citation>
    <scope>NUCLEOTIDE SEQUENCE</scope>
    <source>
        <strain evidence="1">Nanhai2018</strain>
        <tissue evidence="1">Muscle</tissue>
    </source>
</reference>
<dbReference type="AlphaFoldDB" id="A0A9Q0YPI1"/>
<name>A0A9Q0YPI1_HOLLE</name>
<keyword evidence="2" id="KW-1185">Reference proteome</keyword>